<keyword evidence="3" id="KW-1185">Reference proteome</keyword>
<dbReference type="GO" id="GO:0016757">
    <property type="term" value="F:glycosyltransferase activity"/>
    <property type="evidence" value="ECO:0007669"/>
    <property type="project" value="UniProtKB-KW"/>
</dbReference>
<proteinExistence type="predicted"/>
<dbReference type="InterPro" id="IPR001296">
    <property type="entry name" value="Glyco_trans_1"/>
</dbReference>
<accession>A0ABT8N1D7</accession>
<feature type="domain" description="Glycosyl transferase family 1" evidence="1">
    <location>
        <begin position="178"/>
        <end position="334"/>
    </location>
</feature>
<evidence type="ECO:0000259" key="1">
    <source>
        <dbReference type="Pfam" id="PF00534"/>
    </source>
</evidence>
<reference evidence="2 3" key="1">
    <citation type="submission" date="2023-06" db="EMBL/GenBank/DDBJ databases">
        <title>Novel species in genus Planococcus.</title>
        <authorList>
            <person name="Ning S."/>
        </authorList>
    </citation>
    <scope>NUCLEOTIDE SEQUENCE [LARGE SCALE GENOMIC DNA]</scope>
    <source>
        <strain evidence="2 3">N028</strain>
    </source>
</reference>
<dbReference type="Pfam" id="PF00534">
    <property type="entry name" value="Glycos_transf_1"/>
    <property type="match status" value="1"/>
</dbReference>
<name>A0ABT8N1D7_9BACL</name>
<dbReference type="Gene3D" id="3.40.50.2000">
    <property type="entry name" value="Glycogen Phosphorylase B"/>
    <property type="match status" value="2"/>
</dbReference>
<dbReference type="Proteomes" id="UP001172055">
    <property type="component" value="Unassembled WGS sequence"/>
</dbReference>
<dbReference type="PANTHER" id="PTHR45947:SF3">
    <property type="entry name" value="SULFOQUINOVOSYL TRANSFERASE SQD2"/>
    <property type="match status" value="1"/>
</dbReference>
<dbReference type="EMBL" id="JAUJWV010000001">
    <property type="protein sequence ID" value="MDN7241707.1"/>
    <property type="molecule type" value="Genomic_DNA"/>
</dbReference>
<sequence>MSSFKKVLFLSPIPPPAGGIATWTKRIIQNGLPNNFEIAIVNTKVIGKRRVFADSINLFSETKRLLKIIIKLFRQLMFSDIKIVHINTSCAKLGLIRDYLCLLVVRIHKKPVIIHCRCNVDDIIPNYNKFIKNIFLKMINGASLVLVQNNPSLSYIKKNTNIIPILFPNFISDEIFLENSEKRIINEKISRVLFVGGITDNKGVSEILAASLYFPHIEFRLVGDISEKYEKNIDINQNVTLVGEKNYEDVIVEMKNADLFLFPSYSEGFPNVVLEAMALGLPIIASDVGAIPDMIDQYGGILIKKGSSLDIVSSLRILEEDYEKRTQMSIYNKNKVRKEYLYSKVSKNLVYIYEEVIKKS</sequence>
<keyword evidence="2" id="KW-0808">Transferase</keyword>
<protein>
    <submittedName>
        <fullName evidence="2">Glycosyltransferase family 4 protein</fullName>
        <ecNumber evidence="2">2.4.-.-</ecNumber>
    </submittedName>
</protein>
<dbReference type="SUPFAM" id="SSF53756">
    <property type="entry name" value="UDP-Glycosyltransferase/glycogen phosphorylase"/>
    <property type="match status" value="1"/>
</dbReference>
<comment type="caution">
    <text evidence="2">The sequence shown here is derived from an EMBL/GenBank/DDBJ whole genome shotgun (WGS) entry which is preliminary data.</text>
</comment>
<evidence type="ECO:0000313" key="3">
    <source>
        <dbReference type="Proteomes" id="UP001172055"/>
    </source>
</evidence>
<organism evidence="2 3">
    <name type="scientific">Planococcus shixiaomingii</name>
    <dbReference type="NCBI Taxonomy" id="3058393"/>
    <lineage>
        <taxon>Bacteria</taxon>
        <taxon>Bacillati</taxon>
        <taxon>Bacillota</taxon>
        <taxon>Bacilli</taxon>
        <taxon>Bacillales</taxon>
        <taxon>Caryophanaceae</taxon>
        <taxon>Planococcus</taxon>
    </lineage>
</organism>
<keyword evidence="2" id="KW-0328">Glycosyltransferase</keyword>
<dbReference type="PANTHER" id="PTHR45947">
    <property type="entry name" value="SULFOQUINOVOSYL TRANSFERASE SQD2"/>
    <property type="match status" value="1"/>
</dbReference>
<gene>
    <name evidence="2" type="ORF">QWY14_07870</name>
</gene>
<dbReference type="EC" id="2.4.-.-" evidence="2"/>
<dbReference type="RefSeq" id="WP_301723316.1">
    <property type="nucleotide sequence ID" value="NZ_JAUJWV010000001.1"/>
</dbReference>
<dbReference type="InterPro" id="IPR050194">
    <property type="entry name" value="Glycosyltransferase_grp1"/>
</dbReference>
<dbReference type="CDD" id="cd03801">
    <property type="entry name" value="GT4_PimA-like"/>
    <property type="match status" value="1"/>
</dbReference>
<evidence type="ECO:0000313" key="2">
    <source>
        <dbReference type="EMBL" id="MDN7241707.1"/>
    </source>
</evidence>